<comment type="caution">
    <text evidence="1">The sequence shown here is derived from an EMBL/GenBank/DDBJ whole genome shotgun (WGS) entry which is preliminary data.</text>
</comment>
<reference evidence="1 2" key="1">
    <citation type="journal article" date="2018" name="Nat. Biotechnol.">
        <title>A standardized bacterial taxonomy based on genome phylogeny substantially revises the tree of life.</title>
        <authorList>
            <person name="Parks D.H."/>
            <person name="Chuvochina M."/>
            <person name="Waite D.W."/>
            <person name="Rinke C."/>
            <person name="Skarshewski A."/>
            <person name="Chaumeil P.A."/>
            <person name="Hugenholtz P."/>
        </authorList>
    </citation>
    <scope>NUCLEOTIDE SEQUENCE [LARGE SCALE GENOMIC DNA]</scope>
    <source>
        <strain evidence="1">UBA9375</strain>
    </source>
</reference>
<evidence type="ECO:0000313" key="1">
    <source>
        <dbReference type="EMBL" id="HCO22039.1"/>
    </source>
</evidence>
<organism evidence="1 2">
    <name type="scientific">Gimesia maris</name>
    <dbReference type="NCBI Taxonomy" id="122"/>
    <lineage>
        <taxon>Bacteria</taxon>
        <taxon>Pseudomonadati</taxon>
        <taxon>Planctomycetota</taxon>
        <taxon>Planctomycetia</taxon>
        <taxon>Planctomycetales</taxon>
        <taxon>Planctomycetaceae</taxon>
        <taxon>Gimesia</taxon>
    </lineage>
</organism>
<evidence type="ECO:0000313" key="2">
    <source>
        <dbReference type="Proteomes" id="UP000263642"/>
    </source>
</evidence>
<dbReference type="EMBL" id="DQAY01000020">
    <property type="protein sequence ID" value="HCO22039.1"/>
    <property type="molecule type" value="Genomic_DNA"/>
</dbReference>
<proteinExistence type="predicted"/>
<name>A0A3D3QZW7_9PLAN</name>
<sequence length="100" mass="11025">MSESVRKVNLIDSNSLSDNQKAYNQPGNARVWIGVNNTESVQSFARNIAQNDLFRSSGFLSRPRIIAIVISCSLASNVLIEFTVSATAIQRKANHVMKNT</sequence>
<dbReference type="Proteomes" id="UP000263642">
    <property type="component" value="Unassembled WGS sequence"/>
</dbReference>
<accession>A0A3D3QZW7</accession>
<protein>
    <submittedName>
        <fullName evidence="1">Uncharacterized protein</fullName>
    </submittedName>
</protein>
<gene>
    <name evidence="1" type="ORF">DIT97_02820</name>
</gene>
<dbReference type="AlphaFoldDB" id="A0A3D3QZW7"/>